<comment type="caution">
    <text evidence="1">The sequence shown here is derived from an EMBL/GenBank/DDBJ whole genome shotgun (WGS) entry which is preliminary data.</text>
</comment>
<protein>
    <submittedName>
        <fullName evidence="1">Uncharacterized protein</fullName>
    </submittedName>
</protein>
<gene>
    <name evidence="1" type="ORF">KDK_69270</name>
</gene>
<sequence length="52" mass="5810">MTADGTTTTQTVNASYNDTGQVTTLNYPNGELVTSQYNNNDYLQQMLVQAYR</sequence>
<reference evidence="2" key="1">
    <citation type="submission" date="2018-12" db="EMBL/GenBank/DDBJ databases">
        <title>Tengunoibacter tsumagoiensis gen. nov., sp. nov., Dictyobacter kobayashii sp. nov., D. alpinus sp. nov., and D. joshuensis sp. nov. and description of Dictyobacteraceae fam. nov. within the order Ktedonobacterales isolated from Tengu-no-mugimeshi.</title>
        <authorList>
            <person name="Wang C.M."/>
            <person name="Zheng Y."/>
            <person name="Sakai Y."/>
            <person name="Toyoda A."/>
            <person name="Minakuchi Y."/>
            <person name="Abe K."/>
            <person name="Yokota A."/>
            <person name="Yabe S."/>
        </authorList>
    </citation>
    <scope>NUCLEOTIDE SEQUENCE [LARGE SCALE GENOMIC DNA]</scope>
    <source>
        <strain evidence="2">Uno11</strain>
    </source>
</reference>
<dbReference type="AlphaFoldDB" id="A0A402AVK9"/>
<accession>A0A402AVK9</accession>
<dbReference type="RefSeq" id="WP_161977875.1">
    <property type="nucleotide sequence ID" value="NZ_BIFS01000002.1"/>
</dbReference>
<dbReference type="EMBL" id="BIFS01000002">
    <property type="protein sequence ID" value="GCE23127.1"/>
    <property type="molecule type" value="Genomic_DNA"/>
</dbReference>
<dbReference type="Proteomes" id="UP000287188">
    <property type="component" value="Unassembled WGS sequence"/>
</dbReference>
<organism evidence="1 2">
    <name type="scientific">Dictyobacter kobayashii</name>
    <dbReference type="NCBI Taxonomy" id="2014872"/>
    <lineage>
        <taxon>Bacteria</taxon>
        <taxon>Bacillati</taxon>
        <taxon>Chloroflexota</taxon>
        <taxon>Ktedonobacteria</taxon>
        <taxon>Ktedonobacterales</taxon>
        <taxon>Dictyobacteraceae</taxon>
        <taxon>Dictyobacter</taxon>
    </lineage>
</organism>
<keyword evidence="2" id="KW-1185">Reference proteome</keyword>
<proteinExistence type="predicted"/>
<name>A0A402AVK9_9CHLR</name>
<evidence type="ECO:0000313" key="1">
    <source>
        <dbReference type="EMBL" id="GCE23127.1"/>
    </source>
</evidence>
<evidence type="ECO:0000313" key="2">
    <source>
        <dbReference type="Proteomes" id="UP000287188"/>
    </source>
</evidence>